<dbReference type="OrthoDB" id="5272500at2759"/>
<dbReference type="AlphaFoldDB" id="A0A9P4UMV6"/>
<dbReference type="EMBL" id="MU003788">
    <property type="protein sequence ID" value="KAF2721677.1"/>
    <property type="molecule type" value="Genomic_DNA"/>
</dbReference>
<comment type="caution">
    <text evidence="1">The sequence shown here is derived from an EMBL/GenBank/DDBJ whole genome shotgun (WGS) entry which is preliminary data.</text>
</comment>
<evidence type="ECO:0000313" key="2">
    <source>
        <dbReference type="Proteomes" id="UP000799441"/>
    </source>
</evidence>
<sequence>MLTPNASPFLLRVEDVEMLSQSDGFIILRQHLAQHYTYELCDAHTPAHLEDNGRWLMTRDVLHALLVPIVELFDRAVDIAAQATHATTSEELEYAFTGEARGAFVWLQCFLENERDWAHTKGCPACIVSHSLDSEFTIRLLYAACLLSDVHYPFTLEGPTLPSFMFFLESLQTALAQDALWGPDYLESVLPKAAVTRNGIESLIHQCLELDEILSMPSSPADPSSPVASLPASPILAPLGGTANGMRVKRSRMARRQRKLQKHLEMHEEYFMSEMLKRCWDELQPGSETGMMPIPPQSLDAVLKGEPLIAENMVDELSLK</sequence>
<reference evidence="1" key="1">
    <citation type="journal article" date="2020" name="Stud. Mycol.">
        <title>101 Dothideomycetes genomes: a test case for predicting lifestyles and emergence of pathogens.</title>
        <authorList>
            <person name="Haridas S."/>
            <person name="Albert R."/>
            <person name="Binder M."/>
            <person name="Bloem J."/>
            <person name="Labutti K."/>
            <person name="Salamov A."/>
            <person name="Andreopoulos B."/>
            <person name="Baker S."/>
            <person name="Barry K."/>
            <person name="Bills G."/>
            <person name="Bluhm B."/>
            <person name="Cannon C."/>
            <person name="Castanera R."/>
            <person name="Culley D."/>
            <person name="Daum C."/>
            <person name="Ezra D."/>
            <person name="Gonzalez J."/>
            <person name="Henrissat B."/>
            <person name="Kuo A."/>
            <person name="Liang C."/>
            <person name="Lipzen A."/>
            <person name="Lutzoni F."/>
            <person name="Magnuson J."/>
            <person name="Mondo S."/>
            <person name="Nolan M."/>
            <person name="Ohm R."/>
            <person name="Pangilinan J."/>
            <person name="Park H.-J."/>
            <person name="Ramirez L."/>
            <person name="Alfaro M."/>
            <person name="Sun H."/>
            <person name="Tritt A."/>
            <person name="Yoshinaga Y."/>
            <person name="Zwiers L.-H."/>
            <person name="Turgeon B."/>
            <person name="Goodwin S."/>
            <person name="Spatafora J."/>
            <person name="Crous P."/>
            <person name="Grigoriev I."/>
        </authorList>
    </citation>
    <scope>NUCLEOTIDE SEQUENCE</scope>
    <source>
        <strain evidence="1">CBS 116435</strain>
    </source>
</reference>
<evidence type="ECO:0000313" key="1">
    <source>
        <dbReference type="EMBL" id="KAF2721677.1"/>
    </source>
</evidence>
<dbReference type="Proteomes" id="UP000799441">
    <property type="component" value="Unassembled WGS sequence"/>
</dbReference>
<proteinExistence type="predicted"/>
<organism evidence="1 2">
    <name type="scientific">Polychaeton citri CBS 116435</name>
    <dbReference type="NCBI Taxonomy" id="1314669"/>
    <lineage>
        <taxon>Eukaryota</taxon>
        <taxon>Fungi</taxon>
        <taxon>Dikarya</taxon>
        <taxon>Ascomycota</taxon>
        <taxon>Pezizomycotina</taxon>
        <taxon>Dothideomycetes</taxon>
        <taxon>Dothideomycetidae</taxon>
        <taxon>Capnodiales</taxon>
        <taxon>Capnodiaceae</taxon>
        <taxon>Polychaeton</taxon>
    </lineage>
</organism>
<accession>A0A9P4UMV6</accession>
<protein>
    <submittedName>
        <fullName evidence="1">Uncharacterized protein</fullName>
    </submittedName>
</protein>
<gene>
    <name evidence="1" type="ORF">K431DRAFT_223658</name>
</gene>
<name>A0A9P4UMV6_9PEZI</name>
<keyword evidence="2" id="KW-1185">Reference proteome</keyword>